<protein>
    <submittedName>
        <fullName evidence="1">Uncharacterized protein</fullName>
    </submittedName>
</protein>
<proteinExistence type="predicted"/>
<name>B6XJT0_9GAMM</name>
<organism evidence="1 2">
    <name type="scientific">Providencia alcalifaciens DSM 30120</name>
    <dbReference type="NCBI Taxonomy" id="520999"/>
    <lineage>
        <taxon>Bacteria</taxon>
        <taxon>Pseudomonadati</taxon>
        <taxon>Pseudomonadota</taxon>
        <taxon>Gammaproteobacteria</taxon>
        <taxon>Enterobacterales</taxon>
        <taxon>Morganellaceae</taxon>
        <taxon>Providencia</taxon>
    </lineage>
</organism>
<dbReference type="EMBL" id="ABXW01000070">
    <property type="protein sequence ID" value="EEB44287.1"/>
    <property type="molecule type" value="Genomic_DNA"/>
</dbReference>
<reference evidence="1 2" key="2">
    <citation type="submission" date="2008-10" db="EMBL/GenBank/DDBJ databases">
        <authorList>
            <person name="Fulton L."/>
            <person name="Clifton S."/>
            <person name="Fulton B."/>
            <person name="Xu J."/>
            <person name="Minx P."/>
            <person name="Pepin K.H."/>
            <person name="Johnson M."/>
            <person name="Bhonagiri V."/>
            <person name="Nash W.E."/>
            <person name="Mardis E.R."/>
            <person name="Wilson R.K."/>
        </authorList>
    </citation>
    <scope>NUCLEOTIDE SEQUENCE [LARGE SCALE GENOMIC DNA]</scope>
    <source>
        <strain evidence="1 2">DSM 30120</strain>
    </source>
</reference>
<accession>B6XJT0</accession>
<gene>
    <name evidence="1" type="ORF">PROVALCAL_03638</name>
</gene>
<dbReference type="Proteomes" id="UP000003729">
    <property type="component" value="Unassembled WGS sequence"/>
</dbReference>
<sequence length="86" mass="9732">MQMAKNMTSQKKNIFFIPMKAFINRYESSIREIDKKTAKSYVKLAAKPNPRKPSYLSNSVAPVVSVILKISSLKKELNSINKIITA</sequence>
<evidence type="ECO:0000313" key="1">
    <source>
        <dbReference type="EMBL" id="EEB44287.1"/>
    </source>
</evidence>
<reference evidence="1 2" key="1">
    <citation type="submission" date="2008-10" db="EMBL/GenBank/DDBJ databases">
        <title>Draft genome sequence of Providencia alcalifaciens (DSM 30120).</title>
        <authorList>
            <person name="Sudarsanam P."/>
            <person name="Ley R."/>
            <person name="Guruge J."/>
            <person name="Turnbaugh P.J."/>
            <person name="Mahowald M."/>
            <person name="Liep D."/>
            <person name="Gordon J."/>
        </authorList>
    </citation>
    <scope>NUCLEOTIDE SEQUENCE [LARGE SCALE GENOMIC DNA]</scope>
    <source>
        <strain evidence="1 2">DSM 30120</strain>
    </source>
</reference>
<comment type="caution">
    <text evidence="1">The sequence shown here is derived from an EMBL/GenBank/DDBJ whole genome shotgun (WGS) entry which is preliminary data.</text>
</comment>
<evidence type="ECO:0000313" key="2">
    <source>
        <dbReference type="Proteomes" id="UP000003729"/>
    </source>
</evidence>
<dbReference type="AlphaFoldDB" id="B6XJT0"/>